<dbReference type="PANTHER" id="PTHR34979:SF1">
    <property type="entry name" value="INNER MEMBRANE PROTEIN YGAZ"/>
    <property type="match status" value="1"/>
</dbReference>
<dbReference type="Proteomes" id="UP001595478">
    <property type="component" value="Unassembled WGS sequence"/>
</dbReference>
<evidence type="ECO:0000256" key="5">
    <source>
        <dbReference type="ARBA" id="ARBA00022692"/>
    </source>
</evidence>
<evidence type="ECO:0000313" key="9">
    <source>
        <dbReference type="EMBL" id="MFC3120210.1"/>
    </source>
</evidence>
<evidence type="ECO:0000313" key="10">
    <source>
        <dbReference type="Proteomes" id="UP001595478"/>
    </source>
</evidence>
<feature type="transmembrane region" description="Helical" evidence="8">
    <location>
        <begin position="214"/>
        <end position="232"/>
    </location>
</feature>
<gene>
    <name evidence="9" type="ORF">ACFOHL_01085</name>
</gene>
<keyword evidence="3" id="KW-0813">Transport</keyword>
<evidence type="ECO:0000256" key="1">
    <source>
        <dbReference type="ARBA" id="ARBA00004651"/>
    </source>
</evidence>
<keyword evidence="10" id="KW-1185">Reference proteome</keyword>
<comment type="caution">
    <text evidence="9">The sequence shown here is derived from an EMBL/GenBank/DDBJ whole genome shotgun (WGS) entry which is preliminary data.</text>
</comment>
<reference evidence="10" key="1">
    <citation type="journal article" date="2019" name="Int. J. Syst. Evol. Microbiol.">
        <title>The Global Catalogue of Microorganisms (GCM) 10K type strain sequencing project: providing services to taxonomists for standard genome sequencing and annotation.</title>
        <authorList>
            <consortium name="The Broad Institute Genomics Platform"/>
            <consortium name="The Broad Institute Genome Sequencing Center for Infectious Disease"/>
            <person name="Wu L."/>
            <person name="Ma J."/>
        </authorList>
    </citation>
    <scope>NUCLEOTIDE SEQUENCE [LARGE SCALE GENOMIC DNA]</scope>
    <source>
        <strain evidence="10">KCTC 52473</strain>
    </source>
</reference>
<keyword evidence="5 8" id="KW-0812">Transmembrane</keyword>
<evidence type="ECO:0000256" key="8">
    <source>
        <dbReference type="SAM" id="Phobius"/>
    </source>
</evidence>
<keyword evidence="6 8" id="KW-1133">Transmembrane helix</keyword>
<sequence length="242" mass="26204">MKINSVQEESGWKLGFIDGLPLLGGYIPVAISFGVIAAQAGFTAIEATLISALVYAGASQFLLVAMVAAGSPLWLAVCMTLLVNVRHVVYAPNLAPHLSKSKAWLWLMHGLTDQVFALAHTRLPTLEECQKLNWFKGLSLIAWFSWIGGTALGAVMGDTLSKQWPLLDVVLPFALPALFIVLLAPRFSDKSWCIALSLTIVFALFITMSAFKHAAIPLAAAAGAISFFILNYDCKRRQTIAK</sequence>
<keyword evidence="4" id="KW-1003">Cell membrane</keyword>
<evidence type="ECO:0000256" key="6">
    <source>
        <dbReference type="ARBA" id="ARBA00022989"/>
    </source>
</evidence>
<comment type="subcellular location">
    <subcellularLocation>
        <location evidence="1">Cell membrane</location>
        <topology evidence="1">Multi-pass membrane protein</topology>
    </subcellularLocation>
</comment>
<dbReference type="PANTHER" id="PTHR34979">
    <property type="entry name" value="INNER MEMBRANE PROTEIN YGAZ"/>
    <property type="match status" value="1"/>
</dbReference>
<feature type="transmembrane region" description="Helical" evidence="8">
    <location>
        <begin position="61"/>
        <end position="83"/>
    </location>
</feature>
<evidence type="ECO:0000256" key="7">
    <source>
        <dbReference type="ARBA" id="ARBA00023136"/>
    </source>
</evidence>
<protein>
    <submittedName>
        <fullName evidence="9">AzlC family ABC transporter permease</fullName>
    </submittedName>
</protein>
<comment type="similarity">
    <text evidence="2">Belongs to the AzlC family.</text>
</comment>
<proteinExistence type="inferred from homology"/>
<organism evidence="9 10">
    <name type="scientific">Agaribacter flavus</name>
    <dbReference type="NCBI Taxonomy" id="1902781"/>
    <lineage>
        <taxon>Bacteria</taxon>
        <taxon>Pseudomonadati</taxon>
        <taxon>Pseudomonadota</taxon>
        <taxon>Gammaproteobacteria</taxon>
        <taxon>Alteromonadales</taxon>
        <taxon>Alteromonadaceae</taxon>
        <taxon>Agaribacter</taxon>
    </lineage>
</organism>
<feature type="transmembrane region" description="Helical" evidence="8">
    <location>
        <begin position="135"/>
        <end position="157"/>
    </location>
</feature>
<dbReference type="InterPro" id="IPR011606">
    <property type="entry name" value="Brnchd-chn_aa_trnsp_permease"/>
</dbReference>
<dbReference type="Pfam" id="PF03591">
    <property type="entry name" value="AzlC"/>
    <property type="match status" value="1"/>
</dbReference>
<dbReference type="EMBL" id="JBHRSW010000004">
    <property type="protein sequence ID" value="MFC3120210.1"/>
    <property type="molecule type" value="Genomic_DNA"/>
</dbReference>
<keyword evidence="7 8" id="KW-0472">Membrane</keyword>
<feature type="transmembrane region" description="Helical" evidence="8">
    <location>
        <begin position="26"/>
        <end position="54"/>
    </location>
</feature>
<evidence type="ECO:0000256" key="2">
    <source>
        <dbReference type="ARBA" id="ARBA00010735"/>
    </source>
</evidence>
<evidence type="ECO:0000256" key="4">
    <source>
        <dbReference type="ARBA" id="ARBA00022475"/>
    </source>
</evidence>
<feature type="transmembrane region" description="Helical" evidence="8">
    <location>
        <begin position="163"/>
        <end position="184"/>
    </location>
</feature>
<feature type="transmembrane region" description="Helical" evidence="8">
    <location>
        <begin position="191"/>
        <end position="208"/>
    </location>
</feature>
<dbReference type="RefSeq" id="WP_376918351.1">
    <property type="nucleotide sequence ID" value="NZ_JBHRSW010000004.1"/>
</dbReference>
<name>A0ABV7FJ98_9ALTE</name>
<evidence type="ECO:0000256" key="3">
    <source>
        <dbReference type="ARBA" id="ARBA00022448"/>
    </source>
</evidence>
<accession>A0ABV7FJ98</accession>